<name>A0ABD2FHN7_PAGBO</name>
<keyword evidence="6" id="KW-1185">Reference proteome</keyword>
<dbReference type="EMBL" id="JBIYXZ010002089">
    <property type="protein sequence ID" value="KAL3041131.1"/>
    <property type="molecule type" value="Genomic_DNA"/>
</dbReference>
<comment type="caution">
    <text evidence="4">The sequence shown here is derived from an EMBL/GenBank/DDBJ whole genome shotgun (WGS) entry which is preliminary data.</text>
</comment>
<evidence type="ECO:0000259" key="3">
    <source>
        <dbReference type="PROSITE" id="PS50004"/>
    </source>
</evidence>
<evidence type="ECO:0000313" key="6">
    <source>
        <dbReference type="Proteomes" id="UP001619887"/>
    </source>
</evidence>
<evidence type="ECO:0000313" key="5">
    <source>
        <dbReference type="EMBL" id="KAL3041135.1"/>
    </source>
</evidence>
<dbReference type="EMBL" id="JBIYXZ010002089">
    <property type="protein sequence ID" value="KAL3041135.1"/>
    <property type="molecule type" value="Genomic_DNA"/>
</dbReference>
<evidence type="ECO:0000313" key="4">
    <source>
        <dbReference type="EMBL" id="KAL3041131.1"/>
    </source>
</evidence>
<dbReference type="Pfam" id="PF00168">
    <property type="entry name" value="C2"/>
    <property type="match status" value="1"/>
</dbReference>
<dbReference type="AlphaFoldDB" id="A0ABD2FHN7"/>
<dbReference type="SUPFAM" id="SSF49562">
    <property type="entry name" value="C2 domain (Calcium/lipid-binding domain, CaLB)"/>
    <property type="match status" value="1"/>
</dbReference>
<feature type="signal peptide" evidence="2">
    <location>
        <begin position="1"/>
        <end position="20"/>
    </location>
</feature>
<dbReference type="PANTHER" id="PTHR46096">
    <property type="entry name" value="PERFORIN-1"/>
    <property type="match status" value="1"/>
</dbReference>
<dbReference type="InterPro" id="IPR035892">
    <property type="entry name" value="C2_domain_sf"/>
</dbReference>
<reference evidence="4 6" key="1">
    <citation type="journal article" date="2022" name="G3 (Bethesda)">
        <title>Evaluating Illumina-, Nanopore-, and PacBio-based genome assembly strategies with the bald notothen, Trematomus borchgrevinki.</title>
        <authorList>
            <person name="Rayamajhi N."/>
            <person name="Cheng C.C."/>
            <person name="Catchen J.M."/>
        </authorList>
    </citation>
    <scope>NUCLEOTIDE SEQUENCE [LARGE SCALE GENOMIC DNA]</scope>
    <source>
        <strain evidence="4">AGRC-2024</strain>
    </source>
</reference>
<feature type="chain" id="PRO_5044724000" description="C2 domain-containing protein" evidence="2">
    <location>
        <begin position="21"/>
        <end position="128"/>
    </location>
</feature>
<feature type="domain" description="C2" evidence="3">
    <location>
        <begin position="3"/>
        <end position="119"/>
    </location>
</feature>
<organism evidence="4 6">
    <name type="scientific">Pagothenia borchgrevinki</name>
    <name type="common">Bald rockcod</name>
    <name type="synonym">Trematomus borchgrevinki</name>
    <dbReference type="NCBI Taxonomy" id="8213"/>
    <lineage>
        <taxon>Eukaryota</taxon>
        <taxon>Metazoa</taxon>
        <taxon>Chordata</taxon>
        <taxon>Craniata</taxon>
        <taxon>Vertebrata</taxon>
        <taxon>Euteleostomi</taxon>
        <taxon>Actinopterygii</taxon>
        <taxon>Neopterygii</taxon>
        <taxon>Teleostei</taxon>
        <taxon>Neoteleostei</taxon>
        <taxon>Acanthomorphata</taxon>
        <taxon>Eupercaria</taxon>
        <taxon>Perciformes</taxon>
        <taxon>Notothenioidei</taxon>
        <taxon>Nototheniidae</taxon>
        <taxon>Pagothenia</taxon>
    </lineage>
</organism>
<accession>A0ABD2FHN7</accession>
<evidence type="ECO:0000256" key="2">
    <source>
        <dbReference type="SAM" id="SignalP"/>
    </source>
</evidence>
<keyword evidence="1 2" id="KW-0732">Signal</keyword>
<reference evidence="4 6" key="2">
    <citation type="journal article" date="2024" name="G3 (Bethesda)">
        <title>The genome of the cryopelagic Antarctic bald notothen, Trematomus borchgrevinki.</title>
        <authorList>
            <person name="Rayamajhi N."/>
            <person name="Rivera-Colon A.G."/>
            <person name="Minhas B.F."/>
            <person name="Cheng C.C."/>
            <person name="Catchen J.M."/>
        </authorList>
    </citation>
    <scope>NUCLEOTIDE SEQUENCE [LARGE SCALE GENOMIC DNA]</scope>
    <source>
        <strain evidence="4">AGRC-2024</strain>
    </source>
</reference>
<evidence type="ECO:0000256" key="1">
    <source>
        <dbReference type="ARBA" id="ARBA00022729"/>
    </source>
</evidence>
<dbReference type="PANTHER" id="PTHR46096:SF3">
    <property type="entry name" value="PERFORIN-1"/>
    <property type="match status" value="1"/>
</dbReference>
<protein>
    <recommendedName>
        <fullName evidence="3">C2 domain-containing protein</fullName>
    </recommendedName>
</protein>
<dbReference type="PROSITE" id="PS50004">
    <property type="entry name" value="C2"/>
    <property type="match status" value="1"/>
</dbReference>
<dbReference type="SMART" id="SM00239">
    <property type="entry name" value="C2"/>
    <property type="match status" value="1"/>
</dbReference>
<dbReference type="Gene3D" id="2.60.40.150">
    <property type="entry name" value="C2 domain"/>
    <property type="match status" value="1"/>
</dbReference>
<proteinExistence type="predicted"/>
<dbReference type="InterPro" id="IPR000008">
    <property type="entry name" value="C2_dom"/>
</dbReference>
<dbReference type="Proteomes" id="UP001619887">
    <property type="component" value="Unassembled WGS sequence"/>
</dbReference>
<sequence length="128" mass="14335">MASCSPLLILVLCTLTVAEAQLKVFNMRASKLDSGILGTPDAYVIAFCGSASLGETSVRHNNENPWWDEDFTHFKAQENDVMRLEVYDQDIGFDDLLGVCQRQIKLGTHKHECFLEEGGSFHYTYTLG</sequence>
<gene>
    <name evidence="4" type="ORF">OYC64_019355</name>
    <name evidence="5" type="ORF">OYC64_019359</name>
</gene>
<dbReference type="InterPro" id="IPR052784">
    <property type="entry name" value="Perforin-1_pore-forming"/>
</dbReference>